<reference evidence="5" key="1">
    <citation type="journal article" date="2016" name="Nat. Genet.">
        <title>A high-quality carrot genome assembly provides new insights into carotenoid accumulation and asterid genome evolution.</title>
        <authorList>
            <person name="Iorizzo M."/>
            <person name="Ellison S."/>
            <person name="Senalik D."/>
            <person name="Zeng P."/>
            <person name="Satapoomin P."/>
            <person name="Huang J."/>
            <person name="Bowman M."/>
            <person name="Iovene M."/>
            <person name="Sanseverino W."/>
            <person name="Cavagnaro P."/>
            <person name="Yildiz M."/>
            <person name="Macko-Podgorni A."/>
            <person name="Moranska E."/>
            <person name="Grzebelus E."/>
            <person name="Grzebelus D."/>
            <person name="Ashrafi H."/>
            <person name="Zheng Z."/>
            <person name="Cheng S."/>
            <person name="Spooner D."/>
            <person name="Van Deynze A."/>
            <person name="Simon P."/>
        </authorList>
    </citation>
    <scope>NUCLEOTIDE SEQUENCE</scope>
    <source>
        <tissue evidence="5">Leaf</tissue>
    </source>
</reference>
<keyword evidence="3" id="KW-0808">Transferase</keyword>
<dbReference type="GO" id="GO:0080043">
    <property type="term" value="F:quercetin 3-O-glucosyltransferase activity"/>
    <property type="evidence" value="ECO:0007669"/>
    <property type="project" value="TreeGrafter"/>
</dbReference>
<dbReference type="PROSITE" id="PS00018">
    <property type="entry name" value="EF_HAND_1"/>
    <property type="match status" value="2"/>
</dbReference>
<comment type="pathway">
    <text evidence="1">Secondary metabolite biosynthesis; terpenoid biosynthesis.</text>
</comment>
<sequence length="738" mass="81738">MEFPQHVLVVPFPAQGHVMPLMKLAYNLAYQGVKVTFANITFVEAKILAAMSEADKEQCPIRLVSYSDGLEACPEERNGPGLITSLKKVMPKNIEKLIEQINQSDNKEPITCVMADLTAGWTLQVATVFSQKQFDELALGLELSGHSFLWVVRPNIVSGSSHEYYPDNFLERIASRGMIVKWAPQEKVLAHPSISCFFSHCGWNSTMEGVSNGVPFLCWPYLWDQFDNKKYICEMWKVGLALDCDEDGIISRHEIKTKINNLVTNDGMKMNAKKLMEDAKKSVSQGGVMDLPQHVLVVPSPAQGHVKPLMKLAYNLAYHGIKVTFANSQFVEANILAAMSEADKEQCPIRLVSYSDGLEACPEERNGPGLITSLEERNGPGLITSLKEVMPKNVEKLIEQINQPDNKEPITCVIGDLTAGWTLEVARKMGLKQVAVWPAGPASLALALRIPQLIEAGVIDENGMCSTKSIPGKPALQKILFDFSLAINQVVKNPIIVLCNTYYELDSSSCAMIPGILPIGPLPAISNLNPCSGSFLSQDSTCLSWLDKRPPNSVIYIAFGSTAVFSQKQFDELALGLELSGHSFLWVVRPNIVSGSSHEYYPDNFLERIASRGMIVKWAPQEKVLAHPSISCFFSHCGWNSTMEGVSNGVPFLCWPYLWDQFDNKKYICEMWKVGLALDCDEDGIISRHEIKTKIHNLVTNDGMKMNAKKLMEDAKKSVSQGGGSYENFKSLVKYLGA</sequence>
<evidence type="ECO:0000256" key="3">
    <source>
        <dbReference type="ARBA" id="ARBA00022679"/>
    </source>
</evidence>
<dbReference type="GO" id="GO:0080044">
    <property type="term" value="F:quercetin 7-O-glucosyltransferase activity"/>
    <property type="evidence" value="ECO:0007669"/>
    <property type="project" value="TreeGrafter"/>
</dbReference>
<dbReference type="AlphaFoldDB" id="A0AAF0XMA1"/>
<evidence type="ECO:0000313" key="5">
    <source>
        <dbReference type="EMBL" id="WOH10405.1"/>
    </source>
</evidence>
<dbReference type="Gene3D" id="3.40.50.2000">
    <property type="entry name" value="Glycogen Phosphorylase B"/>
    <property type="match status" value="4"/>
</dbReference>
<gene>
    <name evidence="5" type="ORF">DCAR_0729874</name>
</gene>
<protein>
    <recommendedName>
        <fullName evidence="7">EF-hand domain-containing protein</fullName>
    </recommendedName>
</protein>
<dbReference type="InterPro" id="IPR018247">
    <property type="entry name" value="EF_Hand_1_Ca_BS"/>
</dbReference>
<dbReference type="Pfam" id="PF00201">
    <property type="entry name" value="UDPGT"/>
    <property type="match status" value="2"/>
</dbReference>
<organism evidence="5 6">
    <name type="scientific">Daucus carota subsp. sativus</name>
    <name type="common">Carrot</name>
    <dbReference type="NCBI Taxonomy" id="79200"/>
    <lineage>
        <taxon>Eukaryota</taxon>
        <taxon>Viridiplantae</taxon>
        <taxon>Streptophyta</taxon>
        <taxon>Embryophyta</taxon>
        <taxon>Tracheophyta</taxon>
        <taxon>Spermatophyta</taxon>
        <taxon>Magnoliopsida</taxon>
        <taxon>eudicotyledons</taxon>
        <taxon>Gunneridae</taxon>
        <taxon>Pentapetalae</taxon>
        <taxon>asterids</taxon>
        <taxon>campanulids</taxon>
        <taxon>Apiales</taxon>
        <taxon>Apiaceae</taxon>
        <taxon>Apioideae</taxon>
        <taxon>Scandiceae</taxon>
        <taxon>Daucinae</taxon>
        <taxon>Daucus</taxon>
        <taxon>Daucus sect. Daucus</taxon>
    </lineage>
</organism>
<dbReference type="GO" id="GO:0008299">
    <property type="term" value="P:isoprenoid biosynthetic process"/>
    <property type="evidence" value="ECO:0007669"/>
    <property type="project" value="UniProtKB-KW"/>
</dbReference>
<proteinExistence type="inferred from homology"/>
<dbReference type="EMBL" id="CP093349">
    <property type="protein sequence ID" value="WOH10405.1"/>
    <property type="molecule type" value="Genomic_DNA"/>
</dbReference>
<dbReference type="Proteomes" id="UP000077755">
    <property type="component" value="Chromosome 7"/>
</dbReference>
<keyword evidence="4" id="KW-0414">Isoprene biosynthesis</keyword>
<dbReference type="PANTHER" id="PTHR11926:SF1412">
    <property type="entry name" value="UDP-GLYCOSYLTRANSFERASE 83A1-LIKE"/>
    <property type="match status" value="1"/>
</dbReference>
<name>A0AAF0XMA1_DAUCS</name>
<dbReference type="CDD" id="cd03784">
    <property type="entry name" value="GT1_Gtf-like"/>
    <property type="match status" value="2"/>
</dbReference>
<keyword evidence="6" id="KW-1185">Reference proteome</keyword>
<dbReference type="FunFam" id="3.40.50.2000:FF:000056">
    <property type="entry name" value="Glycosyltransferase"/>
    <property type="match status" value="1"/>
</dbReference>
<evidence type="ECO:0000313" key="6">
    <source>
        <dbReference type="Proteomes" id="UP000077755"/>
    </source>
</evidence>
<comment type="similarity">
    <text evidence="2">Belongs to the UDP-glycosyltransferase family.</text>
</comment>
<evidence type="ECO:0000256" key="4">
    <source>
        <dbReference type="ARBA" id="ARBA00023229"/>
    </source>
</evidence>
<evidence type="ECO:0008006" key="7">
    <source>
        <dbReference type="Google" id="ProtNLM"/>
    </source>
</evidence>
<dbReference type="InterPro" id="IPR002213">
    <property type="entry name" value="UDP_glucos_trans"/>
</dbReference>
<reference evidence="5" key="2">
    <citation type="submission" date="2022-03" db="EMBL/GenBank/DDBJ databases">
        <title>Draft title - Genomic analysis of global carrot germplasm unveils the trajectory of domestication and the origin of high carotenoid orange carrot.</title>
        <authorList>
            <person name="Iorizzo M."/>
            <person name="Ellison S."/>
            <person name="Senalik D."/>
            <person name="Macko-Podgorni A."/>
            <person name="Grzebelus D."/>
            <person name="Bostan H."/>
            <person name="Rolling W."/>
            <person name="Curaba J."/>
            <person name="Simon P."/>
        </authorList>
    </citation>
    <scope>NUCLEOTIDE SEQUENCE</scope>
    <source>
        <tissue evidence="5">Leaf</tissue>
    </source>
</reference>
<dbReference type="SUPFAM" id="SSF53756">
    <property type="entry name" value="UDP-Glycosyltransferase/glycogen phosphorylase"/>
    <property type="match status" value="3"/>
</dbReference>
<dbReference type="FunFam" id="3.40.50.2000:FF:000061">
    <property type="entry name" value="UDP-glycosyltransferase 83A1"/>
    <property type="match status" value="1"/>
</dbReference>
<dbReference type="PANTHER" id="PTHR11926">
    <property type="entry name" value="GLUCOSYL/GLUCURONOSYL TRANSFERASES"/>
    <property type="match status" value="1"/>
</dbReference>
<evidence type="ECO:0000256" key="2">
    <source>
        <dbReference type="ARBA" id="ARBA00009995"/>
    </source>
</evidence>
<evidence type="ECO:0000256" key="1">
    <source>
        <dbReference type="ARBA" id="ARBA00004721"/>
    </source>
</evidence>
<accession>A0AAF0XMA1</accession>